<dbReference type="PROSITE" id="PS51273">
    <property type="entry name" value="GATASE_TYPE_1"/>
    <property type="match status" value="1"/>
</dbReference>
<dbReference type="PANTHER" id="PTHR42695">
    <property type="entry name" value="GLUTAMINE AMIDOTRANSFERASE YLR126C-RELATED"/>
    <property type="match status" value="1"/>
</dbReference>
<reference evidence="2 3" key="1">
    <citation type="submission" date="2018-07" db="EMBL/GenBank/DDBJ databases">
        <title>Genomic Encyclopedia of Type Strains, Phase IV (KMG-IV): sequencing the most valuable type-strain genomes for metagenomic binning, comparative biology and taxonomic classification.</title>
        <authorList>
            <person name="Goeker M."/>
        </authorList>
    </citation>
    <scope>NUCLEOTIDE SEQUENCE [LARGE SCALE GENOMIC DNA]</scope>
    <source>
        <strain evidence="2 3">DSM 103736</strain>
    </source>
</reference>
<evidence type="ECO:0000259" key="1">
    <source>
        <dbReference type="Pfam" id="PF00117"/>
    </source>
</evidence>
<keyword evidence="3" id="KW-1185">Reference proteome</keyword>
<protein>
    <submittedName>
        <fullName evidence="2">GMP synthase (Glutamine-hydrolysing)</fullName>
    </submittedName>
</protein>
<name>A0A370R1C8_9GAMM</name>
<organism evidence="2 3">
    <name type="scientific">Enterobacillus tribolii</name>
    <dbReference type="NCBI Taxonomy" id="1487935"/>
    <lineage>
        <taxon>Bacteria</taxon>
        <taxon>Pseudomonadati</taxon>
        <taxon>Pseudomonadota</taxon>
        <taxon>Gammaproteobacteria</taxon>
        <taxon>Enterobacterales</taxon>
        <taxon>Hafniaceae</taxon>
        <taxon>Enterobacillus</taxon>
    </lineage>
</organism>
<dbReference type="InterPro" id="IPR029062">
    <property type="entry name" value="Class_I_gatase-like"/>
</dbReference>
<dbReference type="RefSeq" id="WP_115457460.1">
    <property type="nucleotide sequence ID" value="NZ_QRAP01000002.1"/>
</dbReference>
<dbReference type="GO" id="GO:0005829">
    <property type="term" value="C:cytosol"/>
    <property type="evidence" value="ECO:0007669"/>
    <property type="project" value="TreeGrafter"/>
</dbReference>
<proteinExistence type="predicted"/>
<dbReference type="NCBIfam" id="NF006562">
    <property type="entry name" value="PRK09065.1"/>
    <property type="match status" value="1"/>
</dbReference>
<dbReference type="CDD" id="cd01741">
    <property type="entry name" value="GATase1_1"/>
    <property type="match status" value="1"/>
</dbReference>
<dbReference type="Gene3D" id="3.40.50.880">
    <property type="match status" value="1"/>
</dbReference>
<dbReference type="SUPFAM" id="SSF52317">
    <property type="entry name" value="Class I glutamine amidotransferase-like"/>
    <property type="match status" value="1"/>
</dbReference>
<dbReference type="AlphaFoldDB" id="A0A370R1C8"/>
<feature type="domain" description="Glutamine amidotransferase" evidence="1">
    <location>
        <begin position="58"/>
        <end position="198"/>
    </location>
</feature>
<dbReference type="Pfam" id="PF00117">
    <property type="entry name" value="GATase"/>
    <property type="match status" value="1"/>
</dbReference>
<dbReference type="Proteomes" id="UP000254848">
    <property type="component" value="Unassembled WGS sequence"/>
</dbReference>
<gene>
    <name evidence="2" type="ORF">C8D90_102199</name>
</gene>
<comment type="caution">
    <text evidence="2">The sequence shown here is derived from an EMBL/GenBank/DDBJ whole genome shotgun (WGS) entry which is preliminary data.</text>
</comment>
<evidence type="ECO:0000313" key="2">
    <source>
        <dbReference type="EMBL" id="RDK95718.1"/>
    </source>
</evidence>
<dbReference type="OrthoDB" id="9813383at2"/>
<sequence length="240" mass="26360">MSASQTRPLAILLMGDAPLPVRGPNGNFDDMFLQLGDIDPAGAEIINLPQGERPRGPEHYRGAIVTGSPAMVTDALPWSEQTAVWLRQAADAGLPLFGTCYGHQLMAYAFGGEVGYHPQGMEIGTLEVELLPGAQQDPLLKQMPVRFRANMIHAQSVLRVPEGATVLARSAHDAHQAIRYRPNVFSTQFHPEFSGAVMQDYLTWIESENPENAALYRERLRTAADTPESRGILQTFVKNL</sequence>
<dbReference type="EMBL" id="QRAP01000002">
    <property type="protein sequence ID" value="RDK95718.1"/>
    <property type="molecule type" value="Genomic_DNA"/>
</dbReference>
<dbReference type="PANTHER" id="PTHR42695:SF5">
    <property type="entry name" value="GLUTAMINE AMIDOTRANSFERASE YLR126C-RELATED"/>
    <property type="match status" value="1"/>
</dbReference>
<evidence type="ECO:0000313" key="3">
    <source>
        <dbReference type="Proteomes" id="UP000254848"/>
    </source>
</evidence>
<dbReference type="InterPro" id="IPR044992">
    <property type="entry name" value="ChyE-like"/>
</dbReference>
<accession>A0A370R1C8</accession>
<dbReference type="InterPro" id="IPR017926">
    <property type="entry name" value="GATASE"/>
</dbReference>